<proteinExistence type="inferred from homology"/>
<evidence type="ECO:0000256" key="4">
    <source>
        <dbReference type="ARBA" id="ARBA00023172"/>
    </source>
</evidence>
<evidence type="ECO:0000256" key="1">
    <source>
        <dbReference type="ARBA" id="ARBA00008857"/>
    </source>
</evidence>
<keyword evidence="9" id="KW-1185">Reference proteome</keyword>
<gene>
    <name evidence="8" type="ORF">HIV01_003515</name>
</gene>
<dbReference type="InterPro" id="IPR038488">
    <property type="entry name" value="Integrase_DNA-bd_sf"/>
</dbReference>
<evidence type="ECO:0000259" key="6">
    <source>
        <dbReference type="PROSITE" id="PS51898"/>
    </source>
</evidence>
<dbReference type="InterPro" id="IPR050808">
    <property type="entry name" value="Phage_Integrase"/>
</dbReference>
<dbReference type="InterPro" id="IPR025166">
    <property type="entry name" value="Integrase_DNA_bind_dom"/>
</dbReference>
<evidence type="ECO:0000313" key="8">
    <source>
        <dbReference type="EMBL" id="QSX75613.1"/>
    </source>
</evidence>
<dbReference type="InterPro" id="IPR013762">
    <property type="entry name" value="Integrase-like_cat_sf"/>
</dbReference>
<dbReference type="EMBL" id="CP071517">
    <property type="protein sequence ID" value="QSX75613.1"/>
    <property type="molecule type" value="Genomic_DNA"/>
</dbReference>
<dbReference type="RefSeq" id="WP_200604969.1">
    <property type="nucleotide sequence ID" value="NZ_CP071517.1"/>
</dbReference>
<dbReference type="Pfam" id="PF00589">
    <property type="entry name" value="Phage_integrase"/>
    <property type="match status" value="1"/>
</dbReference>
<evidence type="ECO:0000256" key="2">
    <source>
        <dbReference type="ARBA" id="ARBA00022908"/>
    </source>
</evidence>
<feature type="domain" description="Tyr recombinase" evidence="6">
    <location>
        <begin position="196"/>
        <end position="374"/>
    </location>
</feature>
<comment type="similarity">
    <text evidence="1">Belongs to the 'phage' integrase family.</text>
</comment>
<dbReference type="Pfam" id="PF22022">
    <property type="entry name" value="Phage_int_M"/>
    <property type="match status" value="1"/>
</dbReference>
<accession>A0ABX7RDQ6</accession>
<dbReference type="SUPFAM" id="SSF56349">
    <property type="entry name" value="DNA breaking-rejoining enzymes"/>
    <property type="match status" value="1"/>
</dbReference>
<dbReference type="PROSITE" id="PS51898">
    <property type="entry name" value="TYR_RECOMBINASE"/>
    <property type="match status" value="1"/>
</dbReference>
<feature type="domain" description="Core-binding (CB)" evidence="7">
    <location>
        <begin position="93"/>
        <end position="172"/>
    </location>
</feature>
<evidence type="ECO:0000256" key="3">
    <source>
        <dbReference type="ARBA" id="ARBA00023125"/>
    </source>
</evidence>
<organism evidence="8 9">
    <name type="scientific">Lysobacter arenosi</name>
    <dbReference type="NCBI Taxonomy" id="2795387"/>
    <lineage>
        <taxon>Bacteria</taxon>
        <taxon>Pseudomonadati</taxon>
        <taxon>Pseudomonadota</taxon>
        <taxon>Gammaproteobacteria</taxon>
        <taxon>Lysobacterales</taxon>
        <taxon>Lysobacteraceae</taxon>
        <taxon>Lysobacter</taxon>
    </lineage>
</organism>
<protein>
    <submittedName>
        <fullName evidence="8">Tyrosine-type recombinase/integrase</fullName>
    </submittedName>
</protein>
<dbReference type="Gene3D" id="1.10.150.130">
    <property type="match status" value="1"/>
</dbReference>
<dbReference type="Gene3D" id="3.30.160.390">
    <property type="entry name" value="Integrase, DNA-binding domain"/>
    <property type="match status" value="1"/>
</dbReference>
<sequence>MKLKVRTLVNLPAGKHFDGHGLYLEVMPSGSRFWRMKFRHNGKESRLSFGPYPEVGLAEARDLGAAARSRLRAGIDPAAERKAERRQQQADGLTFAILRDEWLALQESALSLATVTKARWLFSLASDLDPLPVSAITAQMVLAVLKKIEAKGHHETVRRVKQRISQVFRFSVATGRAEIDPTASLRGALAPVKTTNRAAIIDPKGVGDLLRALDTYGGAPTTNAALKLAPMVFARPGNLRAMEWSEIDFIAAEWRIPAGKMKMRDAHVVPLSTQALAILRDLQSITGHGRYCFPSLHAADRPMSENTINVALRRLGFDKETMTGHGFRALASSLLHELGWSPDVIDRQLAHAERNKVRAAYHRAQYLAERKKMMQAWADYLDQLRAATDIARSKRQARRPK</sequence>
<keyword evidence="2" id="KW-0229">DNA integration</keyword>
<evidence type="ECO:0000256" key="5">
    <source>
        <dbReference type="PROSITE-ProRule" id="PRU01248"/>
    </source>
</evidence>
<dbReference type="PROSITE" id="PS51900">
    <property type="entry name" value="CB"/>
    <property type="match status" value="1"/>
</dbReference>
<evidence type="ECO:0000313" key="9">
    <source>
        <dbReference type="Proteomes" id="UP000663400"/>
    </source>
</evidence>
<dbReference type="CDD" id="cd00801">
    <property type="entry name" value="INT_P4_C"/>
    <property type="match status" value="1"/>
</dbReference>
<dbReference type="InterPro" id="IPR002104">
    <property type="entry name" value="Integrase_catalytic"/>
</dbReference>
<dbReference type="PANTHER" id="PTHR30629:SF2">
    <property type="entry name" value="PROPHAGE INTEGRASE INTS-RELATED"/>
    <property type="match status" value="1"/>
</dbReference>
<dbReference type="InterPro" id="IPR044068">
    <property type="entry name" value="CB"/>
</dbReference>
<dbReference type="InterPro" id="IPR010998">
    <property type="entry name" value="Integrase_recombinase_N"/>
</dbReference>
<dbReference type="Pfam" id="PF13356">
    <property type="entry name" value="Arm-DNA-bind_3"/>
    <property type="match status" value="1"/>
</dbReference>
<dbReference type="Proteomes" id="UP000663400">
    <property type="component" value="Chromosome"/>
</dbReference>
<reference evidence="8 9" key="1">
    <citation type="submission" date="2021-02" db="EMBL/GenBank/DDBJ databases">
        <title>Lysobacter arenosi sp. nov., isolated from soil of gangwondo yeongwol, south Korea.</title>
        <authorList>
            <person name="Kim K.R."/>
            <person name="Kim K.H."/>
            <person name="Jeon C.O."/>
        </authorList>
    </citation>
    <scope>NUCLEOTIDE SEQUENCE [LARGE SCALE GENOMIC DNA]</scope>
    <source>
        <strain evidence="8 9">R7</strain>
    </source>
</reference>
<keyword evidence="3 5" id="KW-0238">DNA-binding</keyword>
<dbReference type="PANTHER" id="PTHR30629">
    <property type="entry name" value="PROPHAGE INTEGRASE"/>
    <property type="match status" value="1"/>
</dbReference>
<dbReference type="InterPro" id="IPR011010">
    <property type="entry name" value="DNA_brk_join_enz"/>
</dbReference>
<name>A0ABX7RDQ6_9GAMM</name>
<dbReference type="Gene3D" id="1.10.443.10">
    <property type="entry name" value="Intergrase catalytic core"/>
    <property type="match status" value="1"/>
</dbReference>
<evidence type="ECO:0000259" key="7">
    <source>
        <dbReference type="PROSITE" id="PS51900"/>
    </source>
</evidence>
<dbReference type="InterPro" id="IPR053876">
    <property type="entry name" value="Phage_int_M"/>
</dbReference>
<keyword evidence="4" id="KW-0233">DNA recombination</keyword>